<sequence length="205" mass="23275">MASLRSFMFRMNYLDRSSPYSNRGRRRRYSSATSSSSNLFSDPNNNVLLLPIVNPSRKRRKVSAFIYRPLSACYGCEEQEQAASEHSSPQLAVQIYEGLDVKLRNEPTIPVSTERFLTFSRLDCRDNAIVSAVYCVPRMVPVSVHCTAYSHYDTASEEETIGYCTTIEFRRRYAPVAWQASDQKTDDPDQPATYVSSACFIVSNC</sequence>
<keyword evidence="2" id="KW-1185">Reference proteome</keyword>
<name>A0A182MYY8_9DIPT</name>
<reference evidence="1" key="2">
    <citation type="submission" date="2020-05" db="UniProtKB">
        <authorList>
            <consortium name="EnsemblMetazoa"/>
        </authorList>
    </citation>
    <scope>IDENTIFICATION</scope>
    <source>
        <strain evidence="1">WRAIR2</strain>
    </source>
</reference>
<evidence type="ECO:0000313" key="1">
    <source>
        <dbReference type="EnsemblMetazoa" id="ADIR000593-PA"/>
    </source>
</evidence>
<accession>A0A182MYY8</accession>
<organism evidence="1 2">
    <name type="scientific">Anopheles dirus</name>
    <dbReference type="NCBI Taxonomy" id="7168"/>
    <lineage>
        <taxon>Eukaryota</taxon>
        <taxon>Metazoa</taxon>
        <taxon>Ecdysozoa</taxon>
        <taxon>Arthropoda</taxon>
        <taxon>Hexapoda</taxon>
        <taxon>Insecta</taxon>
        <taxon>Pterygota</taxon>
        <taxon>Neoptera</taxon>
        <taxon>Endopterygota</taxon>
        <taxon>Diptera</taxon>
        <taxon>Nematocera</taxon>
        <taxon>Culicoidea</taxon>
        <taxon>Culicidae</taxon>
        <taxon>Anophelinae</taxon>
        <taxon>Anopheles</taxon>
    </lineage>
</organism>
<dbReference type="EnsemblMetazoa" id="ADIR000593-RA">
    <property type="protein sequence ID" value="ADIR000593-PA"/>
    <property type="gene ID" value="ADIR000593"/>
</dbReference>
<reference evidence="2" key="1">
    <citation type="submission" date="2013-03" db="EMBL/GenBank/DDBJ databases">
        <title>The Genome Sequence of Anopheles dirus WRAIR2.</title>
        <authorList>
            <consortium name="The Broad Institute Genomics Platform"/>
            <person name="Neafsey D.E."/>
            <person name="Walton C."/>
            <person name="Walker B."/>
            <person name="Young S.K."/>
            <person name="Zeng Q."/>
            <person name="Gargeya S."/>
            <person name="Fitzgerald M."/>
            <person name="Haas B."/>
            <person name="Abouelleil A."/>
            <person name="Allen A.W."/>
            <person name="Alvarado L."/>
            <person name="Arachchi H.M."/>
            <person name="Berlin A.M."/>
            <person name="Chapman S.B."/>
            <person name="Gainer-Dewar J."/>
            <person name="Goldberg J."/>
            <person name="Griggs A."/>
            <person name="Gujja S."/>
            <person name="Hansen M."/>
            <person name="Howarth C."/>
            <person name="Imamovic A."/>
            <person name="Ireland A."/>
            <person name="Larimer J."/>
            <person name="McCowan C."/>
            <person name="Murphy C."/>
            <person name="Pearson M."/>
            <person name="Poon T.W."/>
            <person name="Priest M."/>
            <person name="Roberts A."/>
            <person name="Saif S."/>
            <person name="Shea T."/>
            <person name="Sisk P."/>
            <person name="Sykes S."/>
            <person name="Wortman J."/>
            <person name="Nusbaum C."/>
            <person name="Birren B."/>
        </authorList>
    </citation>
    <scope>NUCLEOTIDE SEQUENCE [LARGE SCALE GENOMIC DNA]</scope>
    <source>
        <strain evidence="2">WRAIR2</strain>
    </source>
</reference>
<protein>
    <submittedName>
        <fullName evidence="1">Uncharacterized protein</fullName>
    </submittedName>
</protein>
<dbReference type="Proteomes" id="UP000075884">
    <property type="component" value="Unassembled WGS sequence"/>
</dbReference>
<evidence type="ECO:0000313" key="2">
    <source>
        <dbReference type="Proteomes" id="UP000075884"/>
    </source>
</evidence>
<proteinExistence type="predicted"/>
<dbReference type="VEuPathDB" id="VectorBase:ADIR000593"/>
<dbReference type="AlphaFoldDB" id="A0A182MYY8"/>